<feature type="compositionally biased region" description="Basic and acidic residues" evidence="1">
    <location>
        <begin position="121"/>
        <end position="138"/>
    </location>
</feature>
<proteinExistence type="predicted"/>
<dbReference type="OrthoDB" id="10255793at2759"/>
<gene>
    <name evidence="2" type="ORF">QR46_0469</name>
</gene>
<protein>
    <submittedName>
        <fullName evidence="2">Uncharacterized protein</fullName>
    </submittedName>
</protein>
<feature type="region of interest" description="Disordered" evidence="1">
    <location>
        <begin position="114"/>
        <end position="138"/>
    </location>
</feature>
<feature type="compositionally biased region" description="Polar residues" evidence="1">
    <location>
        <begin position="227"/>
        <end position="243"/>
    </location>
</feature>
<feature type="compositionally biased region" description="Polar residues" evidence="1">
    <location>
        <begin position="263"/>
        <end position="286"/>
    </location>
</feature>
<feature type="compositionally biased region" description="Polar residues" evidence="1">
    <location>
        <begin position="351"/>
        <end position="377"/>
    </location>
</feature>
<sequence length="524" mass="58394">MAVATLAPTSAVSASKNSQKSSSSPWQCLMYPISVFIAFVHCIRFNCRLYSFGSHLCLKMKYIFDRIPLEPHEISAEEERDPNVISSTRIPVDLSPEPEQRCCVARPITAEGLANKASRTSGRERDLHSKPRKAGEETQYKISPVMARKTGPVKVFSTAVDETVRVSTHQVPIQQIRRAEPSPRCLVPTHNVISNKDFEIARVPRPGRKEAYGDDLSGADMVSTLTKRSSVHASRSMEKSNPQGLHMNDEESSFLESSVSDCKRVPSSTAHGNRNDGSTFPNNYETHTSDDSNNDYLYTVTSTVRHPSLIVDDIRIFEVKGVISERRKRKDYDADSCNVIKIDMPPKLATRDTSTPFMSNTSPMETNKYTRSGNNTSMTFNKATAVRVTPSRPEPAEVTASYANHRAAESTHAIHSIETPVKNPVMHSGVCMVENDNDDVIDTDFRVVEASISDSTHSDYSDGNYCVQSRIERIRRVPIKENTYSVIKGTATRVPAPKPSVPQNGDDLRCFILTFVDTEPRKFN</sequence>
<name>A0A132NZJ5_GIAIN</name>
<feature type="region of interest" description="Disordered" evidence="1">
    <location>
        <begin position="263"/>
        <end position="294"/>
    </location>
</feature>
<dbReference type="AlphaFoldDB" id="A0A132NZJ5"/>
<evidence type="ECO:0000313" key="3">
    <source>
        <dbReference type="Proteomes" id="UP000070089"/>
    </source>
</evidence>
<comment type="caution">
    <text evidence="2">The sequence shown here is derived from an EMBL/GenBank/DDBJ whole genome shotgun (WGS) entry which is preliminary data.</text>
</comment>
<accession>A0A132NZJ5</accession>
<feature type="region of interest" description="Disordered" evidence="1">
    <location>
        <begin position="227"/>
        <end position="251"/>
    </location>
</feature>
<feature type="region of interest" description="Disordered" evidence="1">
    <location>
        <begin position="350"/>
        <end position="377"/>
    </location>
</feature>
<organism evidence="2 3">
    <name type="scientific">Giardia duodenalis assemblage B</name>
    <dbReference type="NCBI Taxonomy" id="1394984"/>
    <lineage>
        <taxon>Eukaryota</taxon>
        <taxon>Metamonada</taxon>
        <taxon>Diplomonadida</taxon>
        <taxon>Hexamitidae</taxon>
        <taxon>Giardiinae</taxon>
        <taxon>Giardia</taxon>
    </lineage>
</organism>
<evidence type="ECO:0000313" key="2">
    <source>
        <dbReference type="EMBL" id="KWX15485.1"/>
    </source>
</evidence>
<feature type="region of interest" description="Disordered" evidence="1">
    <location>
        <begin position="1"/>
        <end position="24"/>
    </location>
</feature>
<feature type="compositionally biased region" description="Low complexity" evidence="1">
    <location>
        <begin position="10"/>
        <end position="24"/>
    </location>
</feature>
<dbReference type="EMBL" id="JXTI01000007">
    <property type="protein sequence ID" value="KWX15485.1"/>
    <property type="molecule type" value="Genomic_DNA"/>
</dbReference>
<dbReference type="Proteomes" id="UP000070089">
    <property type="component" value="Unassembled WGS sequence"/>
</dbReference>
<evidence type="ECO:0000256" key="1">
    <source>
        <dbReference type="SAM" id="MobiDB-lite"/>
    </source>
</evidence>
<dbReference type="VEuPathDB" id="GiardiaDB:QR46_0469"/>
<reference evidence="2 3" key="1">
    <citation type="journal article" date="2015" name="Mol. Biochem. Parasitol.">
        <title>Identification of polymorphic genes for use in assemblage B genotyping assays through comparative genomics of multiple assemblage B Giardia duodenalis isolates.</title>
        <authorList>
            <person name="Wielinga C."/>
            <person name="Thompson R.C."/>
            <person name="Monis P."/>
            <person name="Ryan U."/>
        </authorList>
    </citation>
    <scope>NUCLEOTIDE SEQUENCE [LARGE SCALE GENOMIC DNA]</scope>
    <source>
        <strain evidence="2 3">BAH15c1</strain>
    </source>
</reference>